<dbReference type="EMBL" id="SNZK01000001">
    <property type="protein sequence ID" value="TDR55744.1"/>
    <property type="molecule type" value="Genomic_DNA"/>
</dbReference>
<keyword evidence="3" id="KW-0812">Transmembrane</keyword>
<evidence type="ECO:0000256" key="2">
    <source>
        <dbReference type="ARBA" id="ARBA00022679"/>
    </source>
</evidence>
<evidence type="ECO:0000313" key="6">
    <source>
        <dbReference type="Proteomes" id="UP000295558"/>
    </source>
</evidence>
<feature type="transmembrane region" description="Helical" evidence="3">
    <location>
        <begin position="86"/>
        <end position="115"/>
    </location>
</feature>
<evidence type="ECO:0000313" key="5">
    <source>
        <dbReference type="EMBL" id="TDR55744.1"/>
    </source>
</evidence>
<accession>A0A4R6ZU09</accession>
<dbReference type="PANTHER" id="PTHR12526">
    <property type="entry name" value="GLYCOSYLTRANSFERASE"/>
    <property type="match status" value="1"/>
</dbReference>
<evidence type="ECO:0000256" key="3">
    <source>
        <dbReference type="SAM" id="Phobius"/>
    </source>
</evidence>
<dbReference type="InterPro" id="IPR001296">
    <property type="entry name" value="Glyco_trans_1"/>
</dbReference>
<sequence>MSKKIAVFVWNYFTNDARVLRECTALQEAGYHVDLIAIHDAKQPELPLQESPIENFTIYRVQNSYPDFLTPLINTMRFIKRSKLSLAILGCIFLLLLLFSPLPTLIGSLIVAIFFHRKVQTLVRRSLIFTRMVRQGLAKRYDIYHANDLNTLPQATICAKVFRKKKLVYDSHEVQTSRTGYNNPMYGISEKFLLRFTDICIHENDTRAAYIEDRYHFYPKVVHNYPNKVYPEEATGIDIHQLLDIPPLEPILLYQGGVQTGRGLDKLIEATALFDRGIVVIIGDGRIKADLQQRVMDANLEERIKFLPKVPLQDLLAYTKNAYLGFQILNNVCFNHYSASSNKLFEYVMSGVPVIGSNFPEIRKIVQGEQVGIVVDSHDPVSVAAGVNTLLADAELHEKMRQNCFLAREKYNWDKEKVIFLEIYKELEDGHDKE</sequence>
<feature type="domain" description="Glycosyl transferase family 1" evidence="4">
    <location>
        <begin position="244"/>
        <end position="403"/>
    </location>
</feature>
<dbReference type="Pfam" id="PF00534">
    <property type="entry name" value="Glycos_transf_1"/>
    <property type="match status" value="1"/>
</dbReference>
<keyword evidence="2 5" id="KW-0808">Transferase</keyword>
<dbReference type="Proteomes" id="UP000295558">
    <property type="component" value="Unassembled WGS sequence"/>
</dbReference>
<organism evidence="5 6">
    <name type="scientific">Listeria rocourtiae</name>
    <dbReference type="NCBI Taxonomy" id="647910"/>
    <lineage>
        <taxon>Bacteria</taxon>
        <taxon>Bacillati</taxon>
        <taxon>Bacillota</taxon>
        <taxon>Bacilli</taxon>
        <taxon>Bacillales</taxon>
        <taxon>Listeriaceae</taxon>
        <taxon>Listeria</taxon>
    </lineage>
</organism>
<keyword evidence="6" id="KW-1185">Reference proteome</keyword>
<proteinExistence type="predicted"/>
<evidence type="ECO:0000259" key="4">
    <source>
        <dbReference type="Pfam" id="PF00534"/>
    </source>
</evidence>
<dbReference type="OrthoDB" id="9813214at2"/>
<dbReference type="AlphaFoldDB" id="A0A4R6ZU09"/>
<dbReference type="Gene3D" id="3.40.50.2000">
    <property type="entry name" value="Glycogen Phosphorylase B"/>
    <property type="match status" value="2"/>
</dbReference>
<keyword evidence="1" id="KW-0328">Glycosyltransferase</keyword>
<protein>
    <submittedName>
        <fullName evidence="5">Glycosyltransferase involved in cell wall biosynthesis</fullName>
    </submittedName>
</protein>
<comment type="caution">
    <text evidence="5">The sequence shown here is derived from an EMBL/GenBank/DDBJ whole genome shotgun (WGS) entry which is preliminary data.</text>
</comment>
<dbReference type="SUPFAM" id="SSF53756">
    <property type="entry name" value="UDP-Glycosyltransferase/glycogen phosphorylase"/>
    <property type="match status" value="1"/>
</dbReference>
<gene>
    <name evidence="5" type="ORF">DFP96_101687</name>
</gene>
<reference evidence="5 6" key="1">
    <citation type="submission" date="2019-03" db="EMBL/GenBank/DDBJ databases">
        <title>Genomic Encyclopedia of Type Strains, Phase III (KMG-III): the genomes of soil and plant-associated and newly described type strains.</title>
        <authorList>
            <person name="Whitman W."/>
        </authorList>
    </citation>
    <scope>NUCLEOTIDE SEQUENCE [LARGE SCALE GENOMIC DNA]</scope>
    <source>
        <strain evidence="5 6">CECT 7972</strain>
    </source>
</reference>
<keyword evidence="3" id="KW-1133">Transmembrane helix</keyword>
<keyword evidence="3" id="KW-0472">Membrane</keyword>
<dbReference type="GO" id="GO:0016757">
    <property type="term" value="F:glycosyltransferase activity"/>
    <property type="evidence" value="ECO:0007669"/>
    <property type="project" value="UniProtKB-KW"/>
</dbReference>
<dbReference type="RefSeq" id="WP_133619859.1">
    <property type="nucleotide sequence ID" value="NZ_JAASUO010000011.1"/>
</dbReference>
<name>A0A4R6ZU09_9LIST</name>
<dbReference type="PANTHER" id="PTHR12526:SF629">
    <property type="entry name" value="TEICHURONIC ACID BIOSYNTHESIS GLYCOSYLTRANSFERASE TUAH-RELATED"/>
    <property type="match status" value="1"/>
</dbReference>
<evidence type="ECO:0000256" key="1">
    <source>
        <dbReference type="ARBA" id="ARBA00022676"/>
    </source>
</evidence>